<dbReference type="InterPro" id="IPR050820">
    <property type="entry name" value="MFS_Sugar_Transporter"/>
</dbReference>
<evidence type="ECO:0000256" key="5">
    <source>
        <dbReference type="ARBA" id="ARBA00022989"/>
    </source>
</evidence>
<keyword evidence="3 7" id="KW-0813">Transport</keyword>
<feature type="domain" description="Major facilitator superfamily (MFS) profile" evidence="9">
    <location>
        <begin position="17"/>
        <end position="445"/>
    </location>
</feature>
<feature type="transmembrane region" description="Helical" evidence="8">
    <location>
        <begin position="328"/>
        <end position="348"/>
    </location>
</feature>
<dbReference type="PRINTS" id="PR00171">
    <property type="entry name" value="SUGRTRNSPORT"/>
</dbReference>
<evidence type="ECO:0000313" key="11">
    <source>
        <dbReference type="Proteomes" id="UP000295681"/>
    </source>
</evidence>
<dbReference type="GO" id="GO:1904659">
    <property type="term" value="P:D-glucose transmembrane transport"/>
    <property type="evidence" value="ECO:0007669"/>
    <property type="project" value="TreeGrafter"/>
</dbReference>
<keyword evidence="5 8" id="KW-1133">Transmembrane helix</keyword>
<evidence type="ECO:0000256" key="7">
    <source>
        <dbReference type="RuleBase" id="RU003346"/>
    </source>
</evidence>
<feature type="transmembrane region" description="Helical" evidence="8">
    <location>
        <begin position="144"/>
        <end position="169"/>
    </location>
</feature>
<dbReference type="Proteomes" id="UP000295681">
    <property type="component" value="Unassembled WGS sequence"/>
</dbReference>
<feature type="transmembrane region" description="Helical" evidence="8">
    <location>
        <begin position="88"/>
        <end position="108"/>
    </location>
</feature>
<organism evidence="10 11">
    <name type="scientific">Leuconostoc fallax</name>
    <dbReference type="NCBI Taxonomy" id="1251"/>
    <lineage>
        <taxon>Bacteria</taxon>
        <taxon>Bacillati</taxon>
        <taxon>Bacillota</taxon>
        <taxon>Bacilli</taxon>
        <taxon>Lactobacillales</taxon>
        <taxon>Lactobacillaceae</taxon>
        <taxon>Leuconostoc</taxon>
    </lineage>
</organism>
<dbReference type="GO" id="GO:0005886">
    <property type="term" value="C:plasma membrane"/>
    <property type="evidence" value="ECO:0007669"/>
    <property type="project" value="UniProtKB-SubCell"/>
</dbReference>
<gene>
    <name evidence="10" type="ORF">C5L23_000298</name>
</gene>
<dbReference type="InterPro" id="IPR005828">
    <property type="entry name" value="MFS_sugar_transport-like"/>
</dbReference>
<feature type="transmembrane region" description="Helical" evidence="8">
    <location>
        <begin position="20"/>
        <end position="44"/>
    </location>
</feature>
<evidence type="ECO:0000256" key="1">
    <source>
        <dbReference type="ARBA" id="ARBA00004651"/>
    </source>
</evidence>
<proteinExistence type="inferred from homology"/>
<evidence type="ECO:0000256" key="2">
    <source>
        <dbReference type="ARBA" id="ARBA00010992"/>
    </source>
</evidence>
<evidence type="ECO:0000256" key="8">
    <source>
        <dbReference type="SAM" id="Phobius"/>
    </source>
</evidence>
<feature type="transmembrane region" description="Helical" evidence="8">
    <location>
        <begin position="114"/>
        <end position="132"/>
    </location>
</feature>
<comment type="caution">
    <text evidence="10">The sequence shown here is derived from an EMBL/GenBank/DDBJ whole genome shotgun (WGS) entry which is preliminary data.</text>
</comment>
<evidence type="ECO:0000256" key="6">
    <source>
        <dbReference type="ARBA" id="ARBA00023136"/>
    </source>
</evidence>
<dbReference type="InterPro" id="IPR036259">
    <property type="entry name" value="MFS_trans_sf"/>
</dbReference>
<keyword evidence="6 8" id="KW-0472">Membrane</keyword>
<keyword evidence="4 8" id="KW-0812">Transmembrane</keyword>
<feature type="transmembrane region" description="Helical" evidence="8">
    <location>
        <begin position="255"/>
        <end position="278"/>
    </location>
</feature>
<evidence type="ECO:0000256" key="3">
    <source>
        <dbReference type="ARBA" id="ARBA00022448"/>
    </source>
</evidence>
<dbReference type="RefSeq" id="WP_010007912.1">
    <property type="nucleotide sequence ID" value="NZ_JAGYGP010000001.1"/>
</dbReference>
<dbReference type="GO" id="GO:0022857">
    <property type="term" value="F:transmembrane transporter activity"/>
    <property type="evidence" value="ECO:0007669"/>
    <property type="project" value="InterPro"/>
</dbReference>
<dbReference type="AlphaFoldDB" id="A0A4R5N7W4"/>
<feature type="transmembrane region" description="Helical" evidence="8">
    <location>
        <begin position="298"/>
        <end position="316"/>
    </location>
</feature>
<feature type="transmembrane region" description="Helical" evidence="8">
    <location>
        <begin position="175"/>
        <end position="197"/>
    </location>
</feature>
<dbReference type="SUPFAM" id="SSF103473">
    <property type="entry name" value="MFS general substrate transporter"/>
    <property type="match status" value="1"/>
</dbReference>
<protein>
    <recommendedName>
        <fullName evidence="9">Major facilitator superfamily (MFS) profile domain-containing protein</fullName>
    </recommendedName>
</protein>
<dbReference type="STRING" id="907931.GCA_000165675_01064"/>
<dbReference type="Gene3D" id="1.20.1250.20">
    <property type="entry name" value="MFS general substrate transporter like domains"/>
    <property type="match status" value="1"/>
</dbReference>
<dbReference type="PANTHER" id="PTHR48023">
    <property type="entry name" value="D-XYLOSE-PROTON SYMPORTER-LIKE 2"/>
    <property type="match status" value="1"/>
</dbReference>
<comment type="subcellular location">
    <subcellularLocation>
        <location evidence="1">Cell membrane</location>
        <topology evidence="1">Multi-pass membrane protein</topology>
    </subcellularLocation>
</comment>
<accession>A0A4R5N7W4</accession>
<name>A0A4R5N7W4_9LACO</name>
<feature type="transmembrane region" description="Helical" evidence="8">
    <location>
        <begin position="420"/>
        <end position="441"/>
    </location>
</feature>
<feature type="transmembrane region" description="Helical" evidence="8">
    <location>
        <begin position="354"/>
        <end position="379"/>
    </location>
</feature>
<reference evidence="10 11" key="1">
    <citation type="journal article" date="2019" name="Appl. Microbiol. Biotechnol.">
        <title>Uncovering carbohydrate metabolism through a genotype-phenotype association study of 56 lactic acid bacteria genomes.</title>
        <authorList>
            <person name="Buron-Moles G."/>
            <person name="Chailyan A."/>
            <person name="Dolejs I."/>
            <person name="Forster J."/>
            <person name="Miks M.H."/>
        </authorList>
    </citation>
    <scope>NUCLEOTIDE SEQUENCE [LARGE SCALE GENOMIC DNA]</scope>
    <source>
        <strain evidence="10 11">ATCC 700006</strain>
    </source>
</reference>
<keyword evidence="11" id="KW-1185">Reference proteome</keyword>
<sequence length="449" mass="48839">MDDSSKLRLNNHVLNYSAYVIALGGFLFGYDTGVINGALAFMSLPDQLNLSPGAQGMVSSALILGGCIGALSIGTLADKYGRQRALRWIAIIFTLSTIGCAFSVHMSILISFRFLLGLAVGAASSLSPMYLAEISPASLQVKNINRNAISIVLGQLIAFIVNAILGNIFGSWHAVWRLMIMAAAVPAILLWIGSFTIPNSPKWESLKGHVKKARDILLSLGFTKQSIARAKQRQVNQDQPLISWQKILRQPALKYLLVIGILLAVIQQISGVNTVMYYGTVILEKVGMTRGTSLYSNILVGVTSLIASIVGTRLLATHNHRRMLITGLMGNAIFMSLLSLTMQLHFFSQSVTNVLVVLWMTLFLASHQGVVSPGTWLMLAELFPIQVEARFMSVATAVLWLTNFGISFIFPILISSFGASIVFLIFALSNLLSVCLSLFFIKTESNSCC</sequence>
<dbReference type="Pfam" id="PF00083">
    <property type="entry name" value="Sugar_tr"/>
    <property type="match status" value="1"/>
</dbReference>
<dbReference type="EMBL" id="PUFI01000014">
    <property type="protein sequence ID" value="TDG67992.1"/>
    <property type="molecule type" value="Genomic_DNA"/>
</dbReference>
<dbReference type="PANTHER" id="PTHR48023:SF4">
    <property type="entry name" value="D-XYLOSE-PROTON SYMPORTER-LIKE 2"/>
    <property type="match status" value="1"/>
</dbReference>
<comment type="similarity">
    <text evidence="2 7">Belongs to the major facilitator superfamily. Sugar transporter (TC 2.A.1.1) family.</text>
</comment>
<evidence type="ECO:0000259" key="9">
    <source>
        <dbReference type="PROSITE" id="PS50850"/>
    </source>
</evidence>
<evidence type="ECO:0000256" key="4">
    <source>
        <dbReference type="ARBA" id="ARBA00022692"/>
    </source>
</evidence>
<evidence type="ECO:0000313" key="10">
    <source>
        <dbReference type="EMBL" id="TDG67992.1"/>
    </source>
</evidence>
<dbReference type="InterPro" id="IPR020846">
    <property type="entry name" value="MFS_dom"/>
</dbReference>
<dbReference type="PROSITE" id="PS50850">
    <property type="entry name" value="MFS"/>
    <property type="match status" value="1"/>
</dbReference>
<dbReference type="InterPro" id="IPR003663">
    <property type="entry name" value="Sugar/inositol_transpt"/>
</dbReference>
<feature type="transmembrane region" description="Helical" evidence="8">
    <location>
        <begin position="56"/>
        <end position="76"/>
    </location>
</feature>
<feature type="transmembrane region" description="Helical" evidence="8">
    <location>
        <begin position="391"/>
        <end position="414"/>
    </location>
</feature>
<dbReference type="NCBIfam" id="TIGR00879">
    <property type="entry name" value="SP"/>
    <property type="match status" value="1"/>
</dbReference>